<evidence type="ECO:0000313" key="1">
    <source>
        <dbReference type="EMBL" id="TYI38455.1"/>
    </source>
</evidence>
<name>A0A5D2RF87_GOSTO</name>
<sequence length="49" mass="5882">MSYWCLLIVQFSRFCNCPCKDLYHPLIHTSHGHKNYLGHILVIKKYRFG</sequence>
<protein>
    <submittedName>
        <fullName evidence="1">Uncharacterized protein</fullName>
    </submittedName>
</protein>
<gene>
    <name evidence="1" type="ORF">ES332_A02G028600v1</name>
</gene>
<keyword evidence="2" id="KW-1185">Reference proteome</keyword>
<accession>A0A5D2RF87</accession>
<evidence type="ECO:0000313" key="2">
    <source>
        <dbReference type="Proteomes" id="UP000322667"/>
    </source>
</evidence>
<reference evidence="1 2" key="1">
    <citation type="submission" date="2019-07" db="EMBL/GenBank/DDBJ databases">
        <title>WGS assembly of Gossypium tomentosum.</title>
        <authorList>
            <person name="Chen Z.J."/>
            <person name="Sreedasyam A."/>
            <person name="Ando A."/>
            <person name="Song Q."/>
            <person name="De L."/>
            <person name="Hulse-Kemp A."/>
            <person name="Ding M."/>
            <person name="Ye W."/>
            <person name="Kirkbride R."/>
            <person name="Jenkins J."/>
            <person name="Plott C."/>
            <person name="Lovell J."/>
            <person name="Lin Y.-M."/>
            <person name="Vaughn R."/>
            <person name="Liu B."/>
            <person name="Li W."/>
            <person name="Simpson S."/>
            <person name="Scheffler B."/>
            <person name="Saski C."/>
            <person name="Grover C."/>
            <person name="Hu G."/>
            <person name="Conover J."/>
            <person name="Carlson J."/>
            <person name="Shu S."/>
            <person name="Boston L."/>
            <person name="Williams M."/>
            <person name="Peterson D."/>
            <person name="Mcgee K."/>
            <person name="Jones D."/>
            <person name="Wendel J."/>
            <person name="Stelly D."/>
            <person name="Grimwood J."/>
            <person name="Schmutz J."/>
        </authorList>
    </citation>
    <scope>NUCLEOTIDE SEQUENCE [LARGE SCALE GENOMIC DNA]</scope>
    <source>
        <strain evidence="1">7179.01</strain>
    </source>
</reference>
<dbReference type="EMBL" id="CM017611">
    <property type="protein sequence ID" value="TYI38455.1"/>
    <property type="molecule type" value="Genomic_DNA"/>
</dbReference>
<dbReference type="Proteomes" id="UP000322667">
    <property type="component" value="Chromosome A02"/>
</dbReference>
<organism evidence="1 2">
    <name type="scientific">Gossypium tomentosum</name>
    <name type="common">Hawaiian cotton</name>
    <name type="synonym">Gossypium sandvicense</name>
    <dbReference type="NCBI Taxonomy" id="34277"/>
    <lineage>
        <taxon>Eukaryota</taxon>
        <taxon>Viridiplantae</taxon>
        <taxon>Streptophyta</taxon>
        <taxon>Embryophyta</taxon>
        <taxon>Tracheophyta</taxon>
        <taxon>Spermatophyta</taxon>
        <taxon>Magnoliopsida</taxon>
        <taxon>eudicotyledons</taxon>
        <taxon>Gunneridae</taxon>
        <taxon>Pentapetalae</taxon>
        <taxon>rosids</taxon>
        <taxon>malvids</taxon>
        <taxon>Malvales</taxon>
        <taxon>Malvaceae</taxon>
        <taxon>Malvoideae</taxon>
        <taxon>Gossypium</taxon>
    </lineage>
</organism>
<dbReference type="AlphaFoldDB" id="A0A5D2RF87"/>
<proteinExistence type="predicted"/>